<organism evidence="2 3">
    <name type="scientific">Companilactobacillus nodensis DSM 19682 = JCM 14932 = NBRC 107160</name>
    <dbReference type="NCBI Taxonomy" id="1423775"/>
    <lineage>
        <taxon>Bacteria</taxon>
        <taxon>Bacillati</taxon>
        <taxon>Bacillota</taxon>
        <taxon>Bacilli</taxon>
        <taxon>Lactobacillales</taxon>
        <taxon>Lactobacillaceae</taxon>
        <taxon>Companilactobacillus</taxon>
    </lineage>
</organism>
<sequence length="80" mass="8940">MKKGLVVMLEVKAVQRGNSLALALPKEANIKKGDTWLMVKDKSNGGYILVPKIKNPYKDAKPGSMYTPEEWSDISFDEVE</sequence>
<evidence type="ECO:0000313" key="2">
    <source>
        <dbReference type="EMBL" id="KRK81285.1"/>
    </source>
</evidence>
<evidence type="ECO:0000256" key="1">
    <source>
        <dbReference type="SAM" id="MobiDB-lite"/>
    </source>
</evidence>
<dbReference type="NCBIfam" id="NF047400">
    <property type="entry name" value="MazE_PemI_antitoxin"/>
    <property type="match status" value="1"/>
</dbReference>
<dbReference type="Proteomes" id="UP000051248">
    <property type="component" value="Unassembled WGS sequence"/>
</dbReference>
<keyword evidence="3" id="KW-1185">Reference proteome</keyword>
<dbReference type="PATRIC" id="fig|1423775.4.peg.901"/>
<dbReference type="AlphaFoldDB" id="A0A0R1KCM9"/>
<accession>A0A0R1KCM9</accession>
<feature type="region of interest" description="Disordered" evidence="1">
    <location>
        <begin position="61"/>
        <end position="80"/>
    </location>
</feature>
<feature type="compositionally biased region" description="Acidic residues" evidence="1">
    <location>
        <begin position="70"/>
        <end position="80"/>
    </location>
</feature>
<comment type="caution">
    <text evidence="2">The sequence shown here is derived from an EMBL/GenBank/DDBJ whole genome shotgun (WGS) entry which is preliminary data.</text>
</comment>
<protein>
    <submittedName>
        <fullName evidence="2">Uncharacterized protein</fullName>
    </submittedName>
</protein>
<gene>
    <name evidence="2" type="ORF">FD03_GL000877</name>
</gene>
<dbReference type="eggNOG" id="ENOG50308YB">
    <property type="taxonomic scope" value="Bacteria"/>
</dbReference>
<reference evidence="2 3" key="1">
    <citation type="journal article" date="2015" name="Genome Announc.">
        <title>Expanding the biotechnology potential of lactobacilli through comparative genomics of 213 strains and associated genera.</title>
        <authorList>
            <person name="Sun Z."/>
            <person name="Harris H.M."/>
            <person name="McCann A."/>
            <person name="Guo C."/>
            <person name="Argimon S."/>
            <person name="Zhang W."/>
            <person name="Yang X."/>
            <person name="Jeffery I.B."/>
            <person name="Cooney J.C."/>
            <person name="Kagawa T.F."/>
            <person name="Liu W."/>
            <person name="Song Y."/>
            <person name="Salvetti E."/>
            <person name="Wrobel A."/>
            <person name="Rasinkangas P."/>
            <person name="Parkhill J."/>
            <person name="Rea M.C."/>
            <person name="O'Sullivan O."/>
            <person name="Ritari J."/>
            <person name="Douillard F.P."/>
            <person name="Paul Ross R."/>
            <person name="Yang R."/>
            <person name="Briner A.E."/>
            <person name="Felis G.E."/>
            <person name="de Vos W.M."/>
            <person name="Barrangou R."/>
            <person name="Klaenhammer T.R."/>
            <person name="Caufield P.W."/>
            <person name="Cui Y."/>
            <person name="Zhang H."/>
            <person name="O'Toole P.W."/>
        </authorList>
    </citation>
    <scope>NUCLEOTIDE SEQUENCE [LARGE SCALE GENOMIC DNA]</scope>
    <source>
        <strain evidence="2 3">DSM 19682</strain>
    </source>
</reference>
<name>A0A0R1KCM9_9LACO</name>
<evidence type="ECO:0000313" key="3">
    <source>
        <dbReference type="Proteomes" id="UP000051248"/>
    </source>
</evidence>
<proteinExistence type="predicted"/>
<dbReference type="EMBL" id="AZDZ01000001">
    <property type="protein sequence ID" value="KRK81285.1"/>
    <property type="molecule type" value="Genomic_DNA"/>
</dbReference>